<comment type="cofactor">
    <cofactor evidence="1">
        <name>Zn(2+)</name>
        <dbReference type="ChEBI" id="CHEBI:29105"/>
    </cofactor>
</comment>
<organism evidence="5 6">
    <name type="scientific">Luteimonas composti</name>
    <dbReference type="NCBI Taxonomy" id="398257"/>
    <lineage>
        <taxon>Bacteria</taxon>
        <taxon>Pseudomonadati</taxon>
        <taxon>Pseudomonadota</taxon>
        <taxon>Gammaproteobacteria</taxon>
        <taxon>Lysobacterales</taxon>
        <taxon>Lysobacteraceae</taxon>
        <taxon>Luteimonas</taxon>
    </lineage>
</organism>
<evidence type="ECO:0000313" key="5">
    <source>
        <dbReference type="EMBL" id="MDH7453361.1"/>
    </source>
</evidence>
<dbReference type="RefSeq" id="WP_280942564.1">
    <property type="nucleotide sequence ID" value="NZ_JARYGX010000019.1"/>
</dbReference>
<protein>
    <submittedName>
        <fullName evidence="5">PDZ domain-containing protein</fullName>
    </submittedName>
</protein>
<feature type="compositionally biased region" description="Pro residues" evidence="2">
    <location>
        <begin position="357"/>
        <end position="373"/>
    </location>
</feature>
<dbReference type="Proteomes" id="UP001160550">
    <property type="component" value="Unassembled WGS sequence"/>
</dbReference>
<feature type="domain" description="PDZ" evidence="4">
    <location>
        <begin position="67"/>
        <end position="120"/>
    </location>
</feature>
<dbReference type="SUPFAM" id="SSF50156">
    <property type="entry name" value="PDZ domain-like"/>
    <property type="match status" value="2"/>
</dbReference>
<feature type="signal peptide" evidence="3">
    <location>
        <begin position="1"/>
        <end position="23"/>
    </location>
</feature>
<dbReference type="SMART" id="SM00228">
    <property type="entry name" value="PDZ"/>
    <property type="match status" value="2"/>
</dbReference>
<dbReference type="PROSITE" id="PS50106">
    <property type="entry name" value="PDZ"/>
    <property type="match status" value="1"/>
</dbReference>
<dbReference type="EMBL" id="JARYGX010000019">
    <property type="protein sequence ID" value="MDH7453361.1"/>
    <property type="molecule type" value="Genomic_DNA"/>
</dbReference>
<comment type="caution">
    <text evidence="5">The sequence shown here is derived from an EMBL/GenBank/DDBJ whole genome shotgun (WGS) entry which is preliminary data.</text>
</comment>
<feature type="compositionally biased region" description="Pro residues" evidence="2">
    <location>
        <begin position="332"/>
        <end position="350"/>
    </location>
</feature>
<dbReference type="InterPro" id="IPR036034">
    <property type="entry name" value="PDZ_sf"/>
</dbReference>
<keyword evidence="3" id="KW-0732">Signal</keyword>
<evidence type="ECO:0000256" key="2">
    <source>
        <dbReference type="SAM" id="MobiDB-lite"/>
    </source>
</evidence>
<dbReference type="Gene3D" id="2.30.42.10">
    <property type="match status" value="2"/>
</dbReference>
<evidence type="ECO:0000313" key="6">
    <source>
        <dbReference type="Proteomes" id="UP001160550"/>
    </source>
</evidence>
<evidence type="ECO:0000256" key="3">
    <source>
        <dbReference type="SAM" id="SignalP"/>
    </source>
</evidence>
<keyword evidence="6" id="KW-1185">Reference proteome</keyword>
<feature type="chain" id="PRO_5045526275" evidence="3">
    <location>
        <begin position="24"/>
        <end position="390"/>
    </location>
</feature>
<evidence type="ECO:0000256" key="1">
    <source>
        <dbReference type="ARBA" id="ARBA00001947"/>
    </source>
</evidence>
<name>A0ABT6MRV5_9GAMM</name>
<dbReference type="PANTHER" id="PTHR42837:SF2">
    <property type="entry name" value="MEMBRANE METALLOPROTEASE ARASP2, CHLOROPLASTIC-RELATED"/>
    <property type="match status" value="1"/>
</dbReference>
<dbReference type="Pfam" id="PF13180">
    <property type="entry name" value="PDZ_2"/>
    <property type="match status" value="2"/>
</dbReference>
<dbReference type="InterPro" id="IPR004387">
    <property type="entry name" value="Pept_M50_Zn"/>
</dbReference>
<accession>A0ABT6MRV5</accession>
<evidence type="ECO:0000259" key="4">
    <source>
        <dbReference type="PROSITE" id="PS50106"/>
    </source>
</evidence>
<reference evidence="5" key="1">
    <citation type="journal article" date="2007" name="Int. J. Syst. Evol. Microbiol.">
        <title>Luteimonas composti sp. nov., a moderately thermophilic bacterium isolated from food waste.</title>
        <authorList>
            <person name="Young C.C."/>
            <person name="Kampfer P."/>
            <person name="Chen W.M."/>
            <person name="Yen W.S."/>
            <person name="Arun A.B."/>
            <person name="Lai W.A."/>
            <person name="Shen F.T."/>
            <person name="Rekha P.D."/>
            <person name="Lin K.Y."/>
            <person name="Chou J.H."/>
        </authorList>
    </citation>
    <scope>NUCLEOTIDE SEQUENCE</scope>
    <source>
        <strain evidence="5">CC-YY355</strain>
    </source>
</reference>
<feature type="region of interest" description="Disordered" evidence="2">
    <location>
        <begin position="329"/>
        <end position="376"/>
    </location>
</feature>
<dbReference type="InterPro" id="IPR001478">
    <property type="entry name" value="PDZ"/>
</dbReference>
<dbReference type="PANTHER" id="PTHR42837">
    <property type="entry name" value="REGULATOR OF SIGMA-E PROTEASE RSEP"/>
    <property type="match status" value="1"/>
</dbReference>
<reference evidence="5" key="2">
    <citation type="submission" date="2023-04" db="EMBL/GenBank/DDBJ databases">
        <authorList>
            <person name="Sun J.-Q."/>
        </authorList>
    </citation>
    <scope>NUCLEOTIDE SEQUENCE</scope>
    <source>
        <strain evidence="5">CC-YY355</strain>
    </source>
</reference>
<proteinExistence type="predicted"/>
<gene>
    <name evidence="5" type="ORF">QF205_09820</name>
</gene>
<sequence>MKSPSVSLLAIAMAALLAGTAAASDPVRATAAESRELAQAHEALRKAAARVAELSREHGELAHRMHERSERARARPLIGVLLDGDARPGVRVTGVTPDGAAAKAGLRSGDRLISVDGVQILGSNPDLRLENTRKLLGNLTAGKAARLGYERDGRIATATVTPATRTHALALATGDGGRFEWFDDGQLERAMASAREGIDAGLLALESVPGIAPDVRREIQRISRDSAGCSGEDCGVPRLLSAFRWNGLNLAALDAQLGRYFGTDRGVLVLSTGELEGLQAGDVIQRVDGKAVATPREVMAQLRGKDEGTRVPLEYLRERKAGRTQVVVPTLAWPPRPPAPPAPPAPPPRPSGNAPTAPAPPSKPPAPPAPPRAPAVADAVKMAGPIIGVV</sequence>